<keyword evidence="3" id="KW-1185">Reference proteome</keyword>
<proteinExistence type="predicted"/>
<dbReference type="Proteomes" id="UP000277671">
    <property type="component" value="Unassembled WGS sequence"/>
</dbReference>
<comment type="caution">
    <text evidence="2">The sequence shown here is derived from an EMBL/GenBank/DDBJ whole genome shotgun (WGS) entry which is preliminary data.</text>
</comment>
<feature type="coiled-coil region" evidence="1">
    <location>
        <begin position="94"/>
        <end position="183"/>
    </location>
</feature>
<dbReference type="InterPro" id="IPR025310">
    <property type="entry name" value="DUF4164"/>
</dbReference>
<dbReference type="AlphaFoldDB" id="A0A495JHC3"/>
<evidence type="ECO:0000313" key="2">
    <source>
        <dbReference type="EMBL" id="RKR88287.1"/>
    </source>
</evidence>
<name>A0A495JHC3_9ACTN</name>
<accession>A0A495JHC3</accession>
<dbReference type="RefSeq" id="WP_121156918.1">
    <property type="nucleotide sequence ID" value="NZ_RBKT01000001.1"/>
</dbReference>
<evidence type="ECO:0000256" key="1">
    <source>
        <dbReference type="SAM" id="Coils"/>
    </source>
</evidence>
<sequence length="191" mass="21555">MSEPRTPGQVLREARQKDSLTKRTRVLSVVDQLLADNEPVTFTGVARAANVSHWLVYADGVREHIEAARRRQGRTAANDARTSARTPPGWKVEKQLLREDNRRLREDVERLKAAVRRNLGQQLDQFGAADLGARVDELTTDNRRLQDELAKAQARIEQLASQLKEAEDDLAAARTSIRRLIRTENITSTTP</sequence>
<gene>
    <name evidence="2" type="ORF">BDK92_2598</name>
</gene>
<dbReference type="Pfam" id="PF13747">
    <property type="entry name" value="DUF4164"/>
    <property type="match status" value="1"/>
</dbReference>
<keyword evidence="1" id="KW-0175">Coiled coil</keyword>
<protein>
    <submittedName>
        <fullName evidence="2">Uncharacterized protein DUF4164</fullName>
    </submittedName>
</protein>
<reference evidence="2 3" key="1">
    <citation type="submission" date="2018-10" db="EMBL/GenBank/DDBJ databases">
        <title>Sequencing the genomes of 1000 actinobacteria strains.</title>
        <authorList>
            <person name="Klenk H.-P."/>
        </authorList>
    </citation>
    <scope>NUCLEOTIDE SEQUENCE [LARGE SCALE GENOMIC DNA]</scope>
    <source>
        <strain evidence="2 3">DSM 45175</strain>
    </source>
</reference>
<organism evidence="2 3">
    <name type="scientific">Micromonospora pisi</name>
    <dbReference type="NCBI Taxonomy" id="589240"/>
    <lineage>
        <taxon>Bacteria</taxon>
        <taxon>Bacillati</taxon>
        <taxon>Actinomycetota</taxon>
        <taxon>Actinomycetes</taxon>
        <taxon>Micromonosporales</taxon>
        <taxon>Micromonosporaceae</taxon>
        <taxon>Micromonospora</taxon>
    </lineage>
</organism>
<dbReference type="EMBL" id="RBKT01000001">
    <property type="protein sequence ID" value="RKR88287.1"/>
    <property type="molecule type" value="Genomic_DNA"/>
</dbReference>
<evidence type="ECO:0000313" key="3">
    <source>
        <dbReference type="Proteomes" id="UP000277671"/>
    </source>
</evidence>
<dbReference type="OrthoDB" id="4948751at2"/>